<reference evidence="3" key="1">
    <citation type="submission" date="2016-07" db="EMBL/GenBank/DDBJ databases">
        <title>Multiple horizontal gene transfer events from other fungi enriched the ability of initially mycotrophic Trichoderma (Ascomycota) to feed on dead plant biomass.</title>
        <authorList>
            <consortium name="DOE Joint Genome Institute"/>
            <person name="Atanasova L."/>
            <person name="Chenthamara K."/>
            <person name="Zhang J."/>
            <person name="Grujic M."/>
            <person name="Henrissat B."/>
            <person name="Kuo A."/>
            <person name="Aerts A."/>
            <person name="Salamov A."/>
            <person name="Lipzen A."/>
            <person name="Labutti K."/>
            <person name="Barry K."/>
            <person name="Miao Y."/>
            <person name="Rahimi M.J."/>
            <person name="Shen Q."/>
            <person name="Grigoriev I.V."/>
            <person name="Kubicek C.P."/>
            <person name="Druzhinina I.S."/>
        </authorList>
    </citation>
    <scope>NUCLEOTIDE SEQUENCE [LARGE SCALE GENOMIC DNA]</scope>
    <source>
        <strain evidence="3">TUCIM 6016</strain>
    </source>
</reference>
<dbReference type="OrthoDB" id="4900262at2759"/>
<dbReference type="Proteomes" id="UP000241546">
    <property type="component" value="Unassembled WGS sequence"/>
</dbReference>
<evidence type="ECO:0000313" key="2">
    <source>
        <dbReference type="EMBL" id="PTB67158.1"/>
    </source>
</evidence>
<dbReference type="RefSeq" id="XP_024750478.1">
    <property type="nucleotide sequence ID" value="XM_024894167.1"/>
</dbReference>
<protein>
    <submittedName>
        <fullName evidence="2">Uncharacterized protein</fullName>
    </submittedName>
</protein>
<evidence type="ECO:0000256" key="1">
    <source>
        <dbReference type="SAM" id="MobiDB-lite"/>
    </source>
</evidence>
<dbReference type="EMBL" id="KZ680212">
    <property type="protein sequence ID" value="PTB67158.1"/>
    <property type="molecule type" value="Genomic_DNA"/>
</dbReference>
<organism evidence="2 3">
    <name type="scientific">Trichoderma citrinoviride</name>
    <dbReference type="NCBI Taxonomy" id="58853"/>
    <lineage>
        <taxon>Eukaryota</taxon>
        <taxon>Fungi</taxon>
        <taxon>Dikarya</taxon>
        <taxon>Ascomycota</taxon>
        <taxon>Pezizomycotina</taxon>
        <taxon>Sordariomycetes</taxon>
        <taxon>Hypocreomycetidae</taxon>
        <taxon>Hypocreales</taxon>
        <taxon>Hypocreaceae</taxon>
        <taxon>Trichoderma</taxon>
    </lineage>
</organism>
<keyword evidence="3" id="KW-1185">Reference proteome</keyword>
<name>A0A2T4BD12_9HYPO</name>
<feature type="compositionally biased region" description="Polar residues" evidence="1">
    <location>
        <begin position="105"/>
        <end position="117"/>
    </location>
</feature>
<proteinExistence type="predicted"/>
<evidence type="ECO:0000313" key="3">
    <source>
        <dbReference type="Proteomes" id="UP000241546"/>
    </source>
</evidence>
<feature type="compositionally biased region" description="Polar residues" evidence="1">
    <location>
        <begin position="138"/>
        <end position="149"/>
    </location>
</feature>
<dbReference type="AlphaFoldDB" id="A0A2T4BD12"/>
<sequence length="762" mass="84504">MAQLGIRMEYMEPEGLEDEGTSPDKLGDIVKKLEEWKGFSLALAAVGREKRLEIHDAAHGGLLAWTPLQNSVSDDLLEVPMGDIQVYRVFARACDPVTGAPPHTTPQGNTRGKNRTQTEGDDDADDKWAKDSKATAPPENTSKTTSSQIPPKKVKPSQDEEEDIPGAPLDKSPTTAAQGVEPKSSGKPEGTEHSGYVYSAPLCGLFTYPPELIDELAAFASRHHLDLLPINEMILATHLWMDIQASPNLALETFAETGQSPAPVPNISLACMILLYGHWLKWTHLMQLDEHPHPFRWMQKAFLADFWEEQLGPADLDQEKIKALMEGVGTTVPAMDMSYRVRIFPCCMPGASSGHLHNLAGDEGPSRTALALTGLPDVNLMGLQSYELPTQWIANHQLKTVLWPRSLDNLIPSSPRFEYPEEQAPKTGKPKTMAPTWSSVTGARGCWGFAPMPFPTVPPIPGPVIVKGKKVMAPADYREFLRQTRIHYFKAACFIHARGPCDLTVDLYGRLTPVGMLPLTAADMSMSVPRTFCFSNFAGCRYLGPLRAMEGLWGEWIKEEQKKIQWKSPAGRVDSEAYDELLTLWTAIPQVCHSLWYTGLEQLKFAKREGATTEALLVFLGQCLYWDARDRACIAYMGTRVMNGSIPSGNELSYKLPTALGRCLGIDTGLLPKDTPNLWNEKYVPLAGDKLAGVALDISKLLDHLQEFQGMDLATWPARSREAAILEMRDLWQKVSRGMKKVGAGQDEWLKEWKSLANQYGR</sequence>
<gene>
    <name evidence="2" type="ORF">BBK36DRAFT_1159095</name>
</gene>
<accession>A0A2T4BD12</accession>
<feature type="region of interest" description="Disordered" evidence="1">
    <location>
        <begin position="97"/>
        <end position="192"/>
    </location>
</feature>
<dbReference type="GeneID" id="36602285"/>